<sequence length="205" mass="22460">MAKVTIGLRIGRNRDGKGVVPPRDTVELDRLSPRARALAQAIAASPGAGAGVIWLESTRPRGEMYTSGEEHAVYGDPARDGQPVRREWGAWDRFYADSPEDAYGYLERQAAKIPADWEIIGPDPHERVTEHEQPVEEWRASDVAEHMGIALPSVRPTLRRLGVRPYRHEPAPGGGVRAVYSAAAVRAAHANRPGRGARTDLKGHN</sequence>
<dbReference type="RefSeq" id="WP_156220559.1">
    <property type="nucleotide sequence ID" value="NZ_WOFH01000014.1"/>
</dbReference>
<evidence type="ECO:0000313" key="2">
    <source>
        <dbReference type="Proteomes" id="UP000432015"/>
    </source>
</evidence>
<dbReference type="EMBL" id="WOFH01000014">
    <property type="protein sequence ID" value="MUN41387.1"/>
    <property type="molecule type" value="Genomic_DNA"/>
</dbReference>
<keyword evidence="2" id="KW-1185">Reference proteome</keyword>
<name>A0A7K1LAC5_9ACTN</name>
<evidence type="ECO:0000313" key="1">
    <source>
        <dbReference type="EMBL" id="MUN41387.1"/>
    </source>
</evidence>
<accession>A0A7K1LAC5</accession>
<protein>
    <submittedName>
        <fullName evidence="1">Uncharacterized protein</fullName>
    </submittedName>
</protein>
<organism evidence="1 2">
    <name type="scientific">Actinomadura litoris</name>
    <dbReference type="NCBI Taxonomy" id="2678616"/>
    <lineage>
        <taxon>Bacteria</taxon>
        <taxon>Bacillati</taxon>
        <taxon>Actinomycetota</taxon>
        <taxon>Actinomycetes</taxon>
        <taxon>Streptosporangiales</taxon>
        <taxon>Thermomonosporaceae</taxon>
        <taxon>Actinomadura</taxon>
    </lineage>
</organism>
<reference evidence="1 2" key="1">
    <citation type="submission" date="2019-11" db="EMBL/GenBank/DDBJ databases">
        <authorList>
            <person name="Cao P."/>
        </authorList>
    </citation>
    <scope>NUCLEOTIDE SEQUENCE [LARGE SCALE GENOMIC DNA]</scope>
    <source>
        <strain evidence="1 2">NEAU-AAG5</strain>
    </source>
</reference>
<dbReference type="AlphaFoldDB" id="A0A7K1LAC5"/>
<comment type="caution">
    <text evidence="1">The sequence shown here is derived from an EMBL/GenBank/DDBJ whole genome shotgun (WGS) entry which is preliminary data.</text>
</comment>
<proteinExistence type="predicted"/>
<gene>
    <name evidence="1" type="ORF">GNZ18_33055</name>
</gene>
<dbReference type="Proteomes" id="UP000432015">
    <property type="component" value="Unassembled WGS sequence"/>
</dbReference>